<dbReference type="AlphaFoldDB" id="A0A183FSY4"/>
<dbReference type="EMBL" id="UZAH01026993">
    <property type="protein sequence ID" value="VDO87546.1"/>
    <property type="molecule type" value="Genomic_DNA"/>
</dbReference>
<gene>
    <name evidence="1" type="ORF">HPBE_LOCUS11126</name>
</gene>
<evidence type="ECO:0000313" key="3">
    <source>
        <dbReference type="WBParaSite" id="HPBE_0001112501-mRNA-1"/>
    </source>
</evidence>
<dbReference type="WBParaSite" id="HPBE_0001112501-mRNA-1">
    <property type="protein sequence ID" value="HPBE_0001112501-mRNA-1"/>
    <property type="gene ID" value="HPBE_0001112501"/>
</dbReference>
<sequence>MMLPKAYTSVGHRWVTCLSHTWASAQIACRLSIWPGWQFGRRTSDVGRNCLIRSSPTWVIPRDLADSIGAVLGSAATNSTVGGAITSRLIAFQEQTALTFRWVPRVLPLPAGWLRQGSWPHSPPSAASDDVCDDLVVKTPHNCGSHRPHFSDAIDLRHRVMS</sequence>
<reference evidence="1 2" key="1">
    <citation type="submission" date="2018-11" db="EMBL/GenBank/DDBJ databases">
        <authorList>
            <consortium name="Pathogen Informatics"/>
        </authorList>
    </citation>
    <scope>NUCLEOTIDE SEQUENCE [LARGE SCALE GENOMIC DNA]</scope>
</reference>
<reference evidence="3" key="2">
    <citation type="submission" date="2019-09" db="UniProtKB">
        <authorList>
            <consortium name="WormBaseParasite"/>
        </authorList>
    </citation>
    <scope>IDENTIFICATION</scope>
</reference>
<proteinExistence type="predicted"/>
<organism evidence="2 3">
    <name type="scientific">Heligmosomoides polygyrus</name>
    <name type="common">Parasitic roundworm</name>
    <dbReference type="NCBI Taxonomy" id="6339"/>
    <lineage>
        <taxon>Eukaryota</taxon>
        <taxon>Metazoa</taxon>
        <taxon>Ecdysozoa</taxon>
        <taxon>Nematoda</taxon>
        <taxon>Chromadorea</taxon>
        <taxon>Rhabditida</taxon>
        <taxon>Rhabditina</taxon>
        <taxon>Rhabditomorpha</taxon>
        <taxon>Strongyloidea</taxon>
        <taxon>Heligmosomidae</taxon>
        <taxon>Heligmosomoides</taxon>
    </lineage>
</organism>
<protein>
    <submittedName>
        <fullName evidence="3">Secreted protein</fullName>
    </submittedName>
</protein>
<name>A0A183FSY4_HELPZ</name>
<dbReference type="Proteomes" id="UP000050761">
    <property type="component" value="Unassembled WGS sequence"/>
</dbReference>
<accession>A0A3P7YHL6</accession>
<accession>A0A183FSY4</accession>
<keyword evidence="2" id="KW-1185">Reference proteome</keyword>
<evidence type="ECO:0000313" key="2">
    <source>
        <dbReference type="Proteomes" id="UP000050761"/>
    </source>
</evidence>
<evidence type="ECO:0000313" key="1">
    <source>
        <dbReference type="EMBL" id="VDO87546.1"/>
    </source>
</evidence>